<evidence type="ECO:0000313" key="2">
    <source>
        <dbReference type="Proteomes" id="UP001234297"/>
    </source>
</evidence>
<reference evidence="1 2" key="1">
    <citation type="journal article" date="2022" name="Hortic Res">
        <title>A haplotype resolved chromosomal level avocado genome allows analysis of novel avocado genes.</title>
        <authorList>
            <person name="Nath O."/>
            <person name="Fletcher S.J."/>
            <person name="Hayward A."/>
            <person name="Shaw L.M."/>
            <person name="Masouleh A.K."/>
            <person name="Furtado A."/>
            <person name="Henry R.J."/>
            <person name="Mitter N."/>
        </authorList>
    </citation>
    <scope>NUCLEOTIDE SEQUENCE [LARGE SCALE GENOMIC DNA]</scope>
    <source>
        <strain evidence="2">cv. Hass</strain>
    </source>
</reference>
<organism evidence="1 2">
    <name type="scientific">Persea americana</name>
    <name type="common">Avocado</name>
    <dbReference type="NCBI Taxonomy" id="3435"/>
    <lineage>
        <taxon>Eukaryota</taxon>
        <taxon>Viridiplantae</taxon>
        <taxon>Streptophyta</taxon>
        <taxon>Embryophyta</taxon>
        <taxon>Tracheophyta</taxon>
        <taxon>Spermatophyta</taxon>
        <taxon>Magnoliopsida</taxon>
        <taxon>Magnoliidae</taxon>
        <taxon>Laurales</taxon>
        <taxon>Lauraceae</taxon>
        <taxon>Persea</taxon>
    </lineage>
</organism>
<accession>A0ACC2MBQ5</accession>
<dbReference type="EMBL" id="CM056810">
    <property type="protein sequence ID" value="KAJ8642779.1"/>
    <property type="molecule type" value="Genomic_DNA"/>
</dbReference>
<protein>
    <submittedName>
        <fullName evidence="1">Uncharacterized protein</fullName>
    </submittedName>
</protein>
<sequence>MASQSRRPSPSLHSSSGSGNEGILARVSSSISQSSIVHQGMSELAWHTNHLSPQVIIIATRFHGFCGVFSV</sequence>
<gene>
    <name evidence="1" type="ORF">MRB53_004527</name>
</gene>
<proteinExistence type="predicted"/>
<keyword evidence="2" id="KW-1185">Reference proteome</keyword>
<name>A0ACC2MBQ5_PERAE</name>
<comment type="caution">
    <text evidence="1">The sequence shown here is derived from an EMBL/GenBank/DDBJ whole genome shotgun (WGS) entry which is preliminary data.</text>
</comment>
<evidence type="ECO:0000313" key="1">
    <source>
        <dbReference type="EMBL" id="KAJ8642779.1"/>
    </source>
</evidence>
<dbReference type="Proteomes" id="UP001234297">
    <property type="component" value="Chromosome 2"/>
</dbReference>